<organism evidence="2 3">
    <name type="scientific">Knipowitschia caucasica</name>
    <name type="common">Caucasian dwarf goby</name>
    <name type="synonym">Pomatoschistus caucasicus</name>
    <dbReference type="NCBI Taxonomy" id="637954"/>
    <lineage>
        <taxon>Eukaryota</taxon>
        <taxon>Metazoa</taxon>
        <taxon>Chordata</taxon>
        <taxon>Craniata</taxon>
        <taxon>Vertebrata</taxon>
        <taxon>Euteleostomi</taxon>
        <taxon>Actinopterygii</taxon>
        <taxon>Neopterygii</taxon>
        <taxon>Teleostei</taxon>
        <taxon>Neoteleostei</taxon>
        <taxon>Acanthomorphata</taxon>
        <taxon>Gobiaria</taxon>
        <taxon>Gobiiformes</taxon>
        <taxon>Gobioidei</taxon>
        <taxon>Gobiidae</taxon>
        <taxon>Gobiinae</taxon>
        <taxon>Knipowitschia</taxon>
    </lineage>
</organism>
<accession>A0AAV2LK10</accession>
<dbReference type="Proteomes" id="UP001497482">
    <property type="component" value="Chromosome 3"/>
</dbReference>
<proteinExistence type="predicted"/>
<feature type="region of interest" description="Disordered" evidence="1">
    <location>
        <begin position="1"/>
        <end position="23"/>
    </location>
</feature>
<dbReference type="AlphaFoldDB" id="A0AAV2LK10"/>
<reference evidence="2 3" key="1">
    <citation type="submission" date="2024-04" db="EMBL/GenBank/DDBJ databases">
        <authorList>
            <person name="Waldvogel A.-M."/>
            <person name="Schoenle A."/>
        </authorList>
    </citation>
    <scope>NUCLEOTIDE SEQUENCE [LARGE SCALE GENOMIC DNA]</scope>
</reference>
<evidence type="ECO:0000313" key="2">
    <source>
        <dbReference type="EMBL" id="CAL1600585.1"/>
    </source>
</evidence>
<evidence type="ECO:0000313" key="3">
    <source>
        <dbReference type="Proteomes" id="UP001497482"/>
    </source>
</evidence>
<sequence length="67" mass="7744">MLKPVRDNLCPQEQPSPLLEKRIEEEDEEPFVYVWPPQSKSRSREVTGEQPGSQLVDIQTPIVSLLR</sequence>
<gene>
    <name evidence="2" type="ORF">KC01_LOCUS28672</name>
</gene>
<name>A0AAV2LK10_KNICA</name>
<evidence type="ECO:0000256" key="1">
    <source>
        <dbReference type="SAM" id="MobiDB-lite"/>
    </source>
</evidence>
<keyword evidence="3" id="KW-1185">Reference proteome</keyword>
<dbReference type="EMBL" id="OZ035825">
    <property type="protein sequence ID" value="CAL1600585.1"/>
    <property type="molecule type" value="Genomic_DNA"/>
</dbReference>
<protein>
    <submittedName>
        <fullName evidence="2">Uncharacterized protein</fullName>
    </submittedName>
</protein>